<reference evidence="1 2" key="1">
    <citation type="submission" date="2020-08" db="EMBL/GenBank/DDBJ databases">
        <title>Genomic Encyclopedia of Type Strains, Phase III (KMG-III): the genomes of soil and plant-associated and newly described type strains.</title>
        <authorList>
            <person name="Whitman W."/>
        </authorList>
    </citation>
    <scope>NUCLEOTIDE SEQUENCE [LARGE SCALE GENOMIC DNA]</scope>
    <source>
        <strain evidence="1 2">CECT 8640</strain>
    </source>
</reference>
<comment type="caution">
    <text evidence="1">The sequence shown here is derived from an EMBL/GenBank/DDBJ whole genome shotgun (WGS) entry which is preliminary data.</text>
</comment>
<accession>A0A841CMR2</accession>
<evidence type="ECO:0000313" key="2">
    <source>
        <dbReference type="Proteomes" id="UP000547510"/>
    </source>
</evidence>
<dbReference type="InterPro" id="IPR029044">
    <property type="entry name" value="Nucleotide-diphossugar_trans"/>
</dbReference>
<proteinExistence type="predicted"/>
<sequence length="332" mass="36849">MEATNDDAKRPLTCVVPLRWSDEGGLDELTGYLRWLADRCQVVVADGSPDDVFARHAQQWSGWLTHLRVDAVTGAHNGKVVGVLRGVRSAGHEKVVLADDDVRYDDTALQRVERLLDGADLVVPQNYFGALPWHARWDTARTLLNRAFGGDYPGTFGIRRTALLGMGGYRDDVLFENLELMRTVWAAGGRVVRALDLFVRRNPPTTRHFWSQRVRQAYDSLAQPVRCCVELAILPVIGLAALRRRAAEVTGVLAVAGVVLAEWGRRRHLGVRAYPATAAAFAPLWIAERGMCVWIALAQRVLLGGVRYHGGRLPTAAHSTRWLSGRQVFSCR</sequence>
<organism evidence="1 2">
    <name type="scientific">Saccharothrix tamanrassetensis</name>
    <dbReference type="NCBI Taxonomy" id="1051531"/>
    <lineage>
        <taxon>Bacteria</taxon>
        <taxon>Bacillati</taxon>
        <taxon>Actinomycetota</taxon>
        <taxon>Actinomycetes</taxon>
        <taxon>Pseudonocardiales</taxon>
        <taxon>Pseudonocardiaceae</taxon>
        <taxon>Saccharothrix</taxon>
    </lineage>
</organism>
<evidence type="ECO:0008006" key="3">
    <source>
        <dbReference type="Google" id="ProtNLM"/>
    </source>
</evidence>
<dbReference type="RefSeq" id="WP_184694658.1">
    <property type="nucleotide sequence ID" value="NZ_JACHJN010000008.1"/>
</dbReference>
<keyword evidence="2" id="KW-1185">Reference proteome</keyword>
<gene>
    <name evidence="1" type="ORF">FHS29_005197</name>
</gene>
<dbReference type="AlphaFoldDB" id="A0A841CMR2"/>
<dbReference type="EMBL" id="JACHJN010000008">
    <property type="protein sequence ID" value="MBB5958589.1"/>
    <property type="molecule type" value="Genomic_DNA"/>
</dbReference>
<dbReference type="CDD" id="cd00761">
    <property type="entry name" value="Glyco_tranf_GTA_type"/>
    <property type="match status" value="1"/>
</dbReference>
<dbReference type="Proteomes" id="UP000547510">
    <property type="component" value="Unassembled WGS sequence"/>
</dbReference>
<evidence type="ECO:0000313" key="1">
    <source>
        <dbReference type="EMBL" id="MBB5958589.1"/>
    </source>
</evidence>
<name>A0A841CMR2_9PSEU</name>
<dbReference type="SUPFAM" id="SSF53448">
    <property type="entry name" value="Nucleotide-diphospho-sugar transferases"/>
    <property type="match status" value="1"/>
</dbReference>
<protein>
    <recommendedName>
        <fullName evidence="3">Glycosyltransferase</fullName>
    </recommendedName>
</protein>
<dbReference type="Gene3D" id="3.90.550.10">
    <property type="entry name" value="Spore Coat Polysaccharide Biosynthesis Protein SpsA, Chain A"/>
    <property type="match status" value="1"/>
</dbReference>